<sequence length="460" mass="54133">MNNKFWKIFLLTKKFFKKKNFFLCFLFIVYDLKLKKSKEEEIQTIIQYWIRTLRIKLGWINDFDKFIINYVTTIFMFDTFCSSSKLINKFTGHTNRINSIDYTIFDDNQFICSGSADETVCVWDIDNNKQIQIFRGHCYSVFCAKFSQYYNYNHHRNIICSSSNSKTIRFWDVKDSKELQLFHGHSNSVCDIEFSPFNCGKYLFSGSADNTIRLWDIETSKTLHVFNKHEGSILCMDISPLQNNNKKNNHIGIIGGNGYTICSGSYDRTIRIWDIEKTKQLIVLKKHKNEIRSVKYGFNELRNTILSGSYDKSVRLWDIRSRQQIQVFKKHSNYVNVVEYSPFVIKNNNNIINGNLNVICSGSEDNTIRFWDIRSNKNELHVIKGDEGIICLKFISLKKKRNKDEQKSNDDCDINLCYGSLGELNKTKFLSLNTDVKFNLKLFFIQSNRYILLIFLIVEI</sequence>
<dbReference type="CDD" id="cd00200">
    <property type="entry name" value="WD40"/>
    <property type="match status" value="1"/>
</dbReference>
<dbReference type="PANTHER" id="PTHR19879">
    <property type="entry name" value="TRANSCRIPTION INITIATION FACTOR TFIID"/>
    <property type="match status" value="1"/>
</dbReference>
<keyword evidence="2" id="KW-0677">Repeat</keyword>
<dbReference type="InterPro" id="IPR001680">
    <property type="entry name" value="WD40_rpt"/>
</dbReference>
<dbReference type="EMBL" id="ASPP01001934">
    <property type="protein sequence ID" value="ETO35120.1"/>
    <property type="molecule type" value="Genomic_DNA"/>
</dbReference>
<feature type="repeat" description="WD" evidence="3">
    <location>
        <begin position="90"/>
        <end position="133"/>
    </location>
</feature>
<evidence type="ECO:0000256" key="3">
    <source>
        <dbReference type="PROSITE-ProRule" id="PRU00221"/>
    </source>
</evidence>
<accession>X6P9A9</accession>
<dbReference type="SUPFAM" id="SSF50978">
    <property type="entry name" value="WD40 repeat-like"/>
    <property type="match status" value="1"/>
</dbReference>
<dbReference type="AlphaFoldDB" id="X6P9A9"/>
<feature type="repeat" description="WD" evidence="3">
    <location>
        <begin position="257"/>
        <end position="283"/>
    </location>
</feature>
<evidence type="ECO:0000313" key="4">
    <source>
        <dbReference type="EMBL" id="ETO35120.1"/>
    </source>
</evidence>
<evidence type="ECO:0000256" key="2">
    <source>
        <dbReference type="ARBA" id="ARBA00022737"/>
    </source>
</evidence>
<dbReference type="OrthoDB" id="1850764at2759"/>
<dbReference type="Pfam" id="PF00400">
    <property type="entry name" value="WD40"/>
    <property type="match status" value="6"/>
</dbReference>
<dbReference type="PRINTS" id="PR00320">
    <property type="entry name" value="GPROTEINBRPT"/>
</dbReference>
<dbReference type="InterPro" id="IPR015943">
    <property type="entry name" value="WD40/YVTN_repeat-like_dom_sf"/>
</dbReference>
<keyword evidence="1 3" id="KW-0853">WD repeat</keyword>
<name>X6P9A9_RETFI</name>
<dbReference type="InterPro" id="IPR036322">
    <property type="entry name" value="WD40_repeat_dom_sf"/>
</dbReference>
<feature type="repeat" description="WD" evidence="3">
    <location>
        <begin position="357"/>
        <end position="381"/>
    </location>
</feature>
<dbReference type="InterPro" id="IPR019775">
    <property type="entry name" value="WD40_repeat_CS"/>
</dbReference>
<dbReference type="Gene3D" id="2.130.10.10">
    <property type="entry name" value="YVTN repeat-like/Quinoprotein amine dehydrogenase"/>
    <property type="match status" value="2"/>
</dbReference>
<comment type="caution">
    <text evidence="4">The sequence shown here is derived from an EMBL/GenBank/DDBJ whole genome shotgun (WGS) entry which is preliminary data.</text>
</comment>
<dbReference type="PROSITE" id="PS50082">
    <property type="entry name" value="WD_REPEATS_2"/>
    <property type="match status" value="5"/>
</dbReference>
<keyword evidence="5" id="KW-1185">Reference proteome</keyword>
<organism evidence="4 5">
    <name type="scientific">Reticulomyxa filosa</name>
    <dbReference type="NCBI Taxonomy" id="46433"/>
    <lineage>
        <taxon>Eukaryota</taxon>
        <taxon>Sar</taxon>
        <taxon>Rhizaria</taxon>
        <taxon>Retaria</taxon>
        <taxon>Foraminifera</taxon>
        <taxon>Monothalamids</taxon>
        <taxon>Reticulomyxidae</taxon>
        <taxon>Reticulomyxa</taxon>
    </lineage>
</organism>
<gene>
    <name evidence="4" type="ORF">RFI_01954</name>
</gene>
<dbReference type="SMART" id="SM00320">
    <property type="entry name" value="WD40"/>
    <property type="match status" value="6"/>
</dbReference>
<dbReference type="Proteomes" id="UP000023152">
    <property type="component" value="Unassembled WGS sequence"/>
</dbReference>
<proteinExistence type="predicted"/>
<evidence type="ECO:0000256" key="1">
    <source>
        <dbReference type="ARBA" id="ARBA00022574"/>
    </source>
</evidence>
<dbReference type="PROSITE" id="PS50294">
    <property type="entry name" value="WD_REPEATS_REGION"/>
    <property type="match status" value="3"/>
</dbReference>
<protein>
    <submittedName>
        <fullName evidence="4">Uncharacterized protein</fullName>
    </submittedName>
</protein>
<dbReference type="PROSITE" id="PS00678">
    <property type="entry name" value="WD_REPEATS_1"/>
    <property type="match status" value="5"/>
</dbReference>
<feature type="repeat" description="WD" evidence="3">
    <location>
        <begin position="284"/>
        <end position="327"/>
    </location>
</feature>
<dbReference type="InterPro" id="IPR020472">
    <property type="entry name" value="WD40_PAC1"/>
</dbReference>
<dbReference type="PANTHER" id="PTHR19879:SF9">
    <property type="entry name" value="TRANSCRIPTION INITIATION FACTOR TFIID SUBUNIT 5"/>
    <property type="match status" value="1"/>
</dbReference>
<reference evidence="4 5" key="1">
    <citation type="journal article" date="2013" name="Curr. Biol.">
        <title>The Genome of the Foraminiferan Reticulomyxa filosa.</title>
        <authorList>
            <person name="Glockner G."/>
            <person name="Hulsmann N."/>
            <person name="Schleicher M."/>
            <person name="Noegel A.A."/>
            <person name="Eichinger L."/>
            <person name="Gallinger C."/>
            <person name="Pawlowski J."/>
            <person name="Sierra R."/>
            <person name="Euteneuer U."/>
            <person name="Pillet L."/>
            <person name="Moustafa A."/>
            <person name="Platzer M."/>
            <person name="Groth M."/>
            <person name="Szafranski K."/>
            <person name="Schliwa M."/>
        </authorList>
    </citation>
    <scope>NUCLEOTIDE SEQUENCE [LARGE SCALE GENOMIC DNA]</scope>
</reference>
<feature type="repeat" description="WD" evidence="3">
    <location>
        <begin position="182"/>
        <end position="225"/>
    </location>
</feature>
<evidence type="ECO:0000313" key="5">
    <source>
        <dbReference type="Proteomes" id="UP000023152"/>
    </source>
</evidence>